<keyword evidence="2" id="KW-1185">Reference proteome</keyword>
<accession>A0A9Q3C0D6</accession>
<evidence type="ECO:0000313" key="1">
    <source>
        <dbReference type="EMBL" id="MBW0474633.1"/>
    </source>
</evidence>
<comment type="caution">
    <text evidence="1">The sequence shown here is derived from an EMBL/GenBank/DDBJ whole genome shotgun (WGS) entry which is preliminary data.</text>
</comment>
<sequence>MIRRFCAYGLEFKASDVCTHDLGTLIPALELAYKTSIHPSTGKTPEIIENILNLRLLHDTLKKHLVYIHPTASSFKIMLEKERNHADRCMQDSDK</sequence>
<protein>
    <submittedName>
        <fullName evidence="1">Uncharacterized protein</fullName>
    </submittedName>
</protein>
<dbReference type="Proteomes" id="UP000765509">
    <property type="component" value="Unassembled WGS sequence"/>
</dbReference>
<organism evidence="1 2">
    <name type="scientific">Austropuccinia psidii MF-1</name>
    <dbReference type="NCBI Taxonomy" id="1389203"/>
    <lineage>
        <taxon>Eukaryota</taxon>
        <taxon>Fungi</taxon>
        <taxon>Dikarya</taxon>
        <taxon>Basidiomycota</taxon>
        <taxon>Pucciniomycotina</taxon>
        <taxon>Pucciniomycetes</taxon>
        <taxon>Pucciniales</taxon>
        <taxon>Sphaerophragmiaceae</taxon>
        <taxon>Austropuccinia</taxon>
    </lineage>
</organism>
<gene>
    <name evidence="1" type="ORF">O181_014348</name>
</gene>
<evidence type="ECO:0000313" key="2">
    <source>
        <dbReference type="Proteomes" id="UP000765509"/>
    </source>
</evidence>
<dbReference type="AlphaFoldDB" id="A0A9Q3C0D6"/>
<proteinExistence type="predicted"/>
<reference evidence="1" key="1">
    <citation type="submission" date="2021-03" db="EMBL/GenBank/DDBJ databases">
        <title>Draft genome sequence of rust myrtle Austropuccinia psidii MF-1, a brazilian biotype.</title>
        <authorList>
            <person name="Quecine M.C."/>
            <person name="Pachon D.M.R."/>
            <person name="Bonatelli M.L."/>
            <person name="Correr F.H."/>
            <person name="Franceschini L.M."/>
            <person name="Leite T.F."/>
            <person name="Margarido G.R.A."/>
            <person name="Almeida C.A."/>
            <person name="Ferrarezi J.A."/>
            <person name="Labate C.A."/>
        </authorList>
    </citation>
    <scope>NUCLEOTIDE SEQUENCE</scope>
    <source>
        <strain evidence="1">MF-1</strain>
    </source>
</reference>
<dbReference type="EMBL" id="AVOT02003812">
    <property type="protein sequence ID" value="MBW0474633.1"/>
    <property type="molecule type" value="Genomic_DNA"/>
</dbReference>
<name>A0A9Q3C0D6_9BASI</name>